<dbReference type="GO" id="GO:0005524">
    <property type="term" value="F:ATP binding"/>
    <property type="evidence" value="ECO:0007669"/>
    <property type="project" value="UniProtKB-KW"/>
</dbReference>
<keyword evidence="7" id="KW-0472">Membrane</keyword>
<evidence type="ECO:0000256" key="5">
    <source>
        <dbReference type="ARBA" id="ARBA00022840"/>
    </source>
</evidence>
<sequence length="276" mass="29158">MPLIAKGLCYTYNRGEPDEVKALNGIDLTIEAGELVLVAGPNGSGKTTLMQCLSGLLKPASGSVIIDGVDAVKCGSTAMSIQFPERALFERTVLDDVTFGPLNRGKGKEEARQCAIRAIEAVGLGDDALLARPMSLSQGQRRLAALAGVIAAGPRYLFLDEPTAGLDSNGKERIARIMAGLARDGMAVVVASHDLAHLMGVCGRMIVLDKGRVAMDGRPGDIVSLEGLERMGLALPPSAAVARWLRGKGVDAPWDIGPEEAAEHLRRILHEGTRMD</sequence>
<protein>
    <submittedName>
        <fullName evidence="10">ABC-type cobalt transport system, ATPase component</fullName>
    </submittedName>
</protein>
<dbReference type="RefSeq" id="WP_014406975.1">
    <property type="nucleotide sequence ID" value="NC_017034.1"/>
</dbReference>
<dbReference type="InterPro" id="IPR003593">
    <property type="entry name" value="AAA+_ATPase"/>
</dbReference>
<keyword evidence="6" id="KW-1278">Translocase</keyword>
<dbReference type="GO" id="GO:0043190">
    <property type="term" value="C:ATP-binding cassette (ABC) transporter complex"/>
    <property type="evidence" value="ECO:0007669"/>
    <property type="project" value="TreeGrafter"/>
</dbReference>
<reference evidence="10 11" key="1">
    <citation type="journal article" date="2012" name="J. Bacteriol.">
        <title>Complete genome sequence of a thermophilic methanogen, Methanocella conradii HZ254, isolated from Chinese rice field soil.</title>
        <authorList>
            <person name="Lu Z."/>
            <person name="Lu Y."/>
        </authorList>
    </citation>
    <scope>NUCLEOTIDE SEQUENCE [LARGE SCALE GENOMIC DNA]</scope>
    <source>
        <strain evidence="11">DSM 24694 / JCM 17849 / CGMCC 1.5162 / HZ254</strain>
    </source>
</reference>
<dbReference type="HOGENOM" id="CLU_000604_1_22_2"/>
<comment type="subcellular location">
    <subcellularLocation>
        <location evidence="1">Cell membrane</location>
        <topology evidence="1">Peripheral membrane protein</topology>
    </subcellularLocation>
</comment>
<dbReference type="InterPro" id="IPR027417">
    <property type="entry name" value="P-loop_NTPase"/>
</dbReference>
<dbReference type="Gene3D" id="3.40.50.300">
    <property type="entry name" value="P-loop containing nucleotide triphosphate hydrolases"/>
    <property type="match status" value="1"/>
</dbReference>
<dbReference type="GO" id="GO:0042626">
    <property type="term" value="F:ATPase-coupled transmembrane transporter activity"/>
    <property type="evidence" value="ECO:0007669"/>
    <property type="project" value="TreeGrafter"/>
</dbReference>
<dbReference type="CDD" id="cd03225">
    <property type="entry name" value="ABC_cobalt_CbiO_domain1"/>
    <property type="match status" value="1"/>
</dbReference>
<keyword evidence="4" id="KW-0547">Nucleotide-binding</keyword>
<evidence type="ECO:0000256" key="2">
    <source>
        <dbReference type="ARBA" id="ARBA00022448"/>
    </source>
</evidence>
<dbReference type="Proteomes" id="UP000005233">
    <property type="component" value="Chromosome"/>
</dbReference>
<dbReference type="InterPro" id="IPR003439">
    <property type="entry name" value="ABC_transporter-like_ATP-bd"/>
</dbReference>
<evidence type="ECO:0000256" key="8">
    <source>
        <dbReference type="ARBA" id="ARBA00025157"/>
    </source>
</evidence>
<dbReference type="PROSITE" id="PS00211">
    <property type="entry name" value="ABC_TRANSPORTER_1"/>
    <property type="match status" value="1"/>
</dbReference>
<dbReference type="GeneID" id="11972591"/>
<dbReference type="Pfam" id="PF00005">
    <property type="entry name" value="ABC_tran"/>
    <property type="match status" value="1"/>
</dbReference>
<keyword evidence="2" id="KW-0813">Transport</keyword>
<keyword evidence="5" id="KW-0067">ATP-binding</keyword>
<evidence type="ECO:0000256" key="7">
    <source>
        <dbReference type="ARBA" id="ARBA00023136"/>
    </source>
</evidence>
<gene>
    <name evidence="10" type="primary">cbiO-8</name>
    <name evidence="10" type="ordered locus">Mtc_2413</name>
</gene>
<feature type="domain" description="ABC transporter" evidence="9">
    <location>
        <begin position="3"/>
        <end position="235"/>
    </location>
</feature>
<evidence type="ECO:0000256" key="4">
    <source>
        <dbReference type="ARBA" id="ARBA00022741"/>
    </source>
</evidence>
<dbReference type="PANTHER" id="PTHR43553:SF27">
    <property type="entry name" value="ENERGY-COUPLING FACTOR TRANSPORTER ATP-BINDING PROTEIN ECFA2"/>
    <property type="match status" value="1"/>
</dbReference>
<evidence type="ECO:0000256" key="1">
    <source>
        <dbReference type="ARBA" id="ARBA00004202"/>
    </source>
</evidence>
<dbReference type="PROSITE" id="PS50893">
    <property type="entry name" value="ABC_TRANSPORTER_2"/>
    <property type="match status" value="1"/>
</dbReference>
<dbReference type="OrthoDB" id="35850at2157"/>
<accession>H8I6E6</accession>
<organism evidence="10 11">
    <name type="scientific">Methanocella conradii (strain DSM 24694 / JCM 17849 / CGMCC 1.5162 / HZ254)</name>
    <dbReference type="NCBI Taxonomy" id="1041930"/>
    <lineage>
        <taxon>Archaea</taxon>
        <taxon>Methanobacteriati</taxon>
        <taxon>Methanobacteriota</taxon>
        <taxon>Stenosarchaea group</taxon>
        <taxon>Methanomicrobia</taxon>
        <taxon>Methanocellales</taxon>
        <taxon>Methanocellaceae</taxon>
        <taxon>Methanocella</taxon>
    </lineage>
</organism>
<comment type="function">
    <text evidence="8">Probably part of an ABC transporter complex. Responsible for energy coupling to the transport system.</text>
</comment>
<dbReference type="AlphaFoldDB" id="H8I6E6"/>
<proteinExistence type="predicted"/>
<evidence type="ECO:0000313" key="10">
    <source>
        <dbReference type="EMBL" id="AFD01144.1"/>
    </source>
</evidence>
<dbReference type="SUPFAM" id="SSF52540">
    <property type="entry name" value="P-loop containing nucleoside triphosphate hydrolases"/>
    <property type="match status" value="1"/>
</dbReference>
<name>H8I6E6_METCZ</name>
<dbReference type="InterPro" id="IPR050095">
    <property type="entry name" value="ECF_ABC_transporter_ATP-bd"/>
</dbReference>
<dbReference type="EMBL" id="CP003243">
    <property type="protein sequence ID" value="AFD01144.1"/>
    <property type="molecule type" value="Genomic_DNA"/>
</dbReference>
<evidence type="ECO:0000256" key="6">
    <source>
        <dbReference type="ARBA" id="ARBA00022967"/>
    </source>
</evidence>
<evidence type="ECO:0000313" key="11">
    <source>
        <dbReference type="Proteomes" id="UP000005233"/>
    </source>
</evidence>
<dbReference type="SMART" id="SM00382">
    <property type="entry name" value="AAA"/>
    <property type="match status" value="1"/>
</dbReference>
<evidence type="ECO:0000256" key="3">
    <source>
        <dbReference type="ARBA" id="ARBA00022475"/>
    </source>
</evidence>
<evidence type="ECO:0000259" key="9">
    <source>
        <dbReference type="PROSITE" id="PS50893"/>
    </source>
</evidence>
<keyword evidence="3" id="KW-1003">Cell membrane</keyword>
<dbReference type="InterPro" id="IPR017871">
    <property type="entry name" value="ABC_transporter-like_CS"/>
</dbReference>
<dbReference type="InterPro" id="IPR015856">
    <property type="entry name" value="ABC_transpr_CbiO/EcfA_su"/>
</dbReference>
<keyword evidence="11" id="KW-1185">Reference proteome</keyword>
<dbReference type="STRING" id="1041930.Mtc_2413"/>
<dbReference type="eggNOG" id="arCOG00202">
    <property type="taxonomic scope" value="Archaea"/>
</dbReference>
<dbReference type="GO" id="GO:0016887">
    <property type="term" value="F:ATP hydrolysis activity"/>
    <property type="evidence" value="ECO:0007669"/>
    <property type="project" value="InterPro"/>
</dbReference>
<dbReference type="KEGG" id="mez:Mtc_2413"/>
<dbReference type="PANTHER" id="PTHR43553">
    <property type="entry name" value="HEAVY METAL TRANSPORTER"/>
    <property type="match status" value="1"/>
</dbReference>